<dbReference type="GO" id="GO:0008270">
    <property type="term" value="F:zinc ion binding"/>
    <property type="evidence" value="ECO:0007669"/>
    <property type="project" value="UniProtKB-KW"/>
</dbReference>
<dbReference type="Proteomes" id="UP000515125">
    <property type="component" value="Unplaced"/>
</dbReference>
<reference evidence="6" key="1">
    <citation type="submission" date="2025-08" db="UniProtKB">
        <authorList>
            <consortium name="RefSeq"/>
        </authorList>
    </citation>
    <scope>IDENTIFICATION</scope>
</reference>
<organism evidence="5 6">
    <name type="scientific">Cyclospora cayetanensis</name>
    <dbReference type="NCBI Taxonomy" id="88456"/>
    <lineage>
        <taxon>Eukaryota</taxon>
        <taxon>Sar</taxon>
        <taxon>Alveolata</taxon>
        <taxon>Apicomplexa</taxon>
        <taxon>Conoidasida</taxon>
        <taxon>Coccidia</taxon>
        <taxon>Eucoccidiorida</taxon>
        <taxon>Eimeriorina</taxon>
        <taxon>Eimeriidae</taxon>
        <taxon>Cyclospora</taxon>
    </lineage>
</organism>
<accession>A0A6P6RUV9</accession>
<evidence type="ECO:0000256" key="2">
    <source>
        <dbReference type="ARBA" id="ARBA00022833"/>
    </source>
</evidence>
<dbReference type="CDD" id="cd19821">
    <property type="entry name" value="Bbox1_BBX-like"/>
    <property type="match status" value="1"/>
</dbReference>
<name>A0A6P6RUV9_9EIME</name>
<dbReference type="AlphaFoldDB" id="A0A6P6RUV9"/>
<keyword evidence="1" id="KW-0479">Metal-binding</keyword>
<dbReference type="PROSITE" id="PS50119">
    <property type="entry name" value="ZF_BBOX"/>
    <property type="match status" value="2"/>
</dbReference>
<dbReference type="InterPro" id="IPR000315">
    <property type="entry name" value="Znf_B-box"/>
</dbReference>
<dbReference type="OrthoDB" id="153872at2759"/>
<keyword evidence="3" id="KW-0863">Zinc-finger</keyword>
<feature type="domain" description="B box-type" evidence="4">
    <location>
        <begin position="198"/>
        <end position="245"/>
    </location>
</feature>
<dbReference type="PANTHER" id="PTHR31717">
    <property type="entry name" value="ZINC FINGER PROTEIN CONSTANS-LIKE 10"/>
    <property type="match status" value="1"/>
</dbReference>
<feature type="domain" description="B box-type" evidence="4">
    <location>
        <begin position="255"/>
        <end position="297"/>
    </location>
</feature>
<evidence type="ECO:0000313" key="6">
    <source>
        <dbReference type="RefSeq" id="XP_026191242.1"/>
    </source>
</evidence>
<dbReference type="SMART" id="SM00336">
    <property type="entry name" value="BBOX"/>
    <property type="match status" value="1"/>
</dbReference>
<dbReference type="CDD" id="cd19756">
    <property type="entry name" value="Bbox2"/>
    <property type="match status" value="1"/>
</dbReference>
<sequence>MDSRALEEPQPLDICLLDDINVLAGWEYWLKLSYYTADLHIVRAWSLNSRATEVSFESQARALQGAIVYSFLDADRLQNPQSLDEALKGRRFACDWEQQVFPVGALEAPVSFAASPTGTFKVLLCKLATGSTLAHQEADGDFATREIPGAYASMALIQSSPATSETKMLRMQYRVRKSTQVLPSLVLEFAFQSLLIEVSQPMCEVCTFLPATLFCPADRAHLCDECDQLHHSASRLLARHKRLPVTHSPFQFGQCPNHPSEMIDCVCMVCFVALCPHCILIGHHSAADFSEHPLISTLDAYKMSMQGTSPSEEALSLRREKILKDLQDNHRLLARLHANFVSVHRKIDDSNKALMEQLQILKNRQVGFLQAIKRELLTECLIIEWMEAFFAHLRLALCPSDYLNYQHRHDLLAADLFGGTLRIEVELEALPPWVTEKLFLEGGFRVSSTPFSIPELRASKVADDNLLRVFLTGIDKTRKTKLKILETESTEESGVAACPASDDDSSSAEWSLLVGTADDAIPGPQVHALSKVLLFPDEPAAQGLPSQKQQEVIEAEGTNCERAETDKDTLPPQVRKALEAAERREREDLASGNGLVDPLNSIPRELPKQLWAIASDINFKPLLLILKAAGRQQLPDLLRNSCRLACYMRDIQSFLKKLLEFELEAVSHLPESMFLSAASLVSPLLDSMLLPPHPLLLMEDRRWLFSMLGAPLGALTRALAAQGEAHSGQNGAPDDVVFPPLKELVDRVTETRFCVIPATLRGLLYLLTDCIDAQGPLWGGLTRVHGGPPIPFNTVSAAAVCVCSQVLLCHFFATSLQLMREEALAGLTAKENVKQQLALAVPPQEAGKEVAEVAAIHSERYFWERRNLPSLSILGEALRRLGTFCWDPAVTAMLLDQDKLSLTKEEKAMGEALAKVKERLETHPDHRFFAELAVRLVSWMRGQLALPRLFSPLTFSALGQPRDGQNAAKAILTHIAKLDEELKNGEATLNARLTPEDIYSPHFDQLVSLALKAAAFTLPKTSA</sequence>
<evidence type="ECO:0000259" key="4">
    <source>
        <dbReference type="PROSITE" id="PS50119"/>
    </source>
</evidence>
<evidence type="ECO:0000256" key="1">
    <source>
        <dbReference type="ARBA" id="ARBA00022723"/>
    </source>
</evidence>
<dbReference type="RefSeq" id="XP_026191242.1">
    <property type="nucleotide sequence ID" value="XM_026335457.1"/>
</dbReference>
<proteinExistence type="predicted"/>
<dbReference type="Gene3D" id="3.30.160.60">
    <property type="entry name" value="Classic Zinc Finger"/>
    <property type="match status" value="1"/>
</dbReference>
<evidence type="ECO:0000256" key="3">
    <source>
        <dbReference type="PROSITE-ProRule" id="PRU00024"/>
    </source>
</evidence>
<dbReference type="InterPro" id="IPR049808">
    <property type="entry name" value="CONSTANS-like_Bbox1"/>
</dbReference>
<dbReference type="SUPFAM" id="SSF57845">
    <property type="entry name" value="B-box zinc-binding domain"/>
    <property type="match status" value="1"/>
</dbReference>
<dbReference type="GeneID" id="34618390"/>
<dbReference type="PANTHER" id="PTHR31717:SF45">
    <property type="entry name" value="ZINC FINGER PROTEIN CONSTANS-LIKE 14-RELATED"/>
    <property type="match status" value="1"/>
</dbReference>
<keyword evidence="5" id="KW-1185">Reference proteome</keyword>
<gene>
    <name evidence="6" type="primary">LOC34618390</name>
</gene>
<keyword evidence="2" id="KW-0862">Zinc</keyword>
<evidence type="ECO:0000313" key="5">
    <source>
        <dbReference type="Proteomes" id="UP000515125"/>
    </source>
</evidence>
<protein>
    <submittedName>
        <fullName evidence="6">Uncharacterized protein LOC34618390</fullName>
    </submittedName>
</protein>